<reference evidence="2" key="1">
    <citation type="submission" date="2020-10" db="EMBL/GenBank/DDBJ databases">
        <title>Chromosome-scale genome assembly of the Allis shad, Alosa alosa.</title>
        <authorList>
            <person name="Margot Z."/>
            <person name="Christophe K."/>
            <person name="Cabau C."/>
            <person name="Louis A."/>
            <person name="Berthelot C."/>
            <person name="Parey E."/>
            <person name="Roest Crollius H."/>
            <person name="Montfort J."/>
            <person name="Robinson-Rechavi M."/>
            <person name="Bucao C."/>
            <person name="Bouchez O."/>
            <person name="Gislard M."/>
            <person name="Lluch J."/>
            <person name="Milhes M."/>
            <person name="Lampietro C."/>
            <person name="Lopez Roques C."/>
            <person name="Donnadieu C."/>
            <person name="Braasch I."/>
            <person name="Desvignes T."/>
            <person name="Postlethwait J."/>
            <person name="Bobe J."/>
            <person name="Guiguen Y."/>
        </authorList>
    </citation>
    <scope>NUCLEOTIDE SEQUENCE</scope>
    <source>
        <strain evidence="2">M-15738</strain>
        <tissue evidence="2">Blood</tissue>
    </source>
</reference>
<sequence>MRYRWNPWIRPSSMPLIKPTLAVPRNHNSSFSCYSRDLLNESTPHRQPAHCPELDGSIITPATSSWDPVEESDSSC</sequence>
<gene>
    <name evidence="2" type="ORF">AALO_G00059510</name>
</gene>
<feature type="region of interest" description="Disordered" evidence="1">
    <location>
        <begin position="41"/>
        <end position="76"/>
    </location>
</feature>
<protein>
    <submittedName>
        <fullName evidence="2">Uncharacterized protein</fullName>
    </submittedName>
</protein>
<accession>A0AAV6HBB8</accession>
<dbReference type="Proteomes" id="UP000823561">
    <property type="component" value="Chromosome 4"/>
</dbReference>
<evidence type="ECO:0000313" key="2">
    <source>
        <dbReference type="EMBL" id="KAG5282746.1"/>
    </source>
</evidence>
<keyword evidence="3" id="KW-1185">Reference proteome</keyword>
<dbReference type="AlphaFoldDB" id="A0AAV6HBB8"/>
<evidence type="ECO:0000256" key="1">
    <source>
        <dbReference type="SAM" id="MobiDB-lite"/>
    </source>
</evidence>
<dbReference type="EMBL" id="JADWDJ010000004">
    <property type="protein sequence ID" value="KAG5282746.1"/>
    <property type="molecule type" value="Genomic_DNA"/>
</dbReference>
<name>A0AAV6HBB8_9TELE</name>
<comment type="caution">
    <text evidence="2">The sequence shown here is derived from an EMBL/GenBank/DDBJ whole genome shotgun (WGS) entry which is preliminary data.</text>
</comment>
<proteinExistence type="predicted"/>
<organism evidence="2 3">
    <name type="scientific">Alosa alosa</name>
    <name type="common">allis shad</name>
    <dbReference type="NCBI Taxonomy" id="278164"/>
    <lineage>
        <taxon>Eukaryota</taxon>
        <taxon>Metazoa</taxon>
        <taxon>Chordata</taxon>
        <taxon>Craniata</taxon>
        <taxon>Vertebrata</taxon>
        <taxon>Euteleostomi</taxon>
        <taxon>Actinopterygii</taxon>
        <taxon>Neopterygii</taxon>
        <taxon>Teleostei</taxon>
        <taxon>Clupei</taxon>
        <taxon>Clupeiformes</taxon>
        <taxon>Clupeoidei</taxon>
        <taxon>Clupeidae</taxon>
        <taxon>Alosa</taxon>
    </lineage>
</organism>
<evidence type="ECO:0000313" key="3">
    <source>
        <dbReference type="Proteomes" id="UP000823561"/>
    </source>
</evidence>